<evidence type="ECO:0000256" key="1">
    <source>
        <dbReference type="SAM" id="Phobius"/>
    </source>
</evidence>
<keyword evidence="1" id="KW-0472">Membrane</keyword>
<keyword evidence="1" id="KW-0812">Transmembrane</keyword>
<gene>
    <name evidence="2" type="ORF">IAB27_04395</name>
</gene>
<feature type="transmembrane region" description="Helical" evidence="1">
    <location>
        <begin position="6"/>
        <end position="26"/>
    </location>
</feature>
<reference evidence="2" key="2">
    <citation type="journal article" date="2021" name="PeerJ">
        <title>Extensive microbial diversity within the chicken gut microbiome revealed by metagenomics and culture.</title>
        <authorList>
            <person name="Gilroy R."/>
            <person name="Ravi A."/>
            <person name="Getino M."/>
            <person name="Pursley I."/>
            <person name="Horton D.L."/>
            <person name="Alikhan N.F."/>
            <person name="Baker D."/>
            <person name="Gharbi K."/>
            <person name="Hall N."/>
            <person name="Watson M."/>
            <person name="Adriaenssens E.M."/>
            <person name="Foster-Nyarko E."/>
            <person name="Jarju S."/>
            <person name="Secka A."/>
            <person name="Antonio M."/>
            <person name="Oren A."/>
            <person name="Chaudhuri R.R."/>
            <person name="La Ragione R."/>
            <person name="Hildebrand F."/>
            <person name="Pallen M.J."/>
        </authorList>
    </citation>
    <scope>NUCLEOTIDE SEQUENCE</scope>
    <source>
        <strain evidence="2">CHK147-3167</strain>
    </source>
</reference>
<keyword evidence="1" id="KW-1133">Transmembrane helix</keyword>
<accession>A0A9D0ZRC4</accession>
<evidence type="ECO:0000313" key="3">
    <source>
        <dbReference type="Proteomes" id="UP000886786"/>
    </source>
</evidence>
<dbReference type="AlphaFoldDB" id="A0A9D0ZRC4"/>
<evidence type="ECO:0000313" key="2">
    <source>
        <dbReference type="EMBL" id="HIQ90845.1"/>
    </source>
</evidence>
<organism evidence="2 3">
    <name type="scientific">Candidatus Coprosoma intestinipullorum</name>
    <dbReference type="NCBI Taxonomy" id="2840752"/>
    <lineage>
        <taxon>Bacteria</taxon>
        <taxon>Bacillati</taxon>
        <taxon>Bacillota</taxon>
        <taxon>Bacillota incertae sedis</taxon>
        <taxon>Candidatus Coprosoma</taxon>
    </lineage>
</organism>
<comment type="caution">
    <text evidence="2">The sequence shown here is derived from an EMBL/GenBank/DDBJ whole genome shotgun (WGS) entry which is preliminary data.</text>
</comment>
<dbReference type="EMBL" id="DVFV01000081">
    <property type="protein sequence ID" value="HIQ90845.1"/>
    <property type="molecule type" value="Genomic_DNA"/>
</dbReference>
<proteinExistence type="predicted"/>
<protein>
    <submittedName>
        <fullName evidence="2">Uncharacterized protein</fullName>
    </submittedName>
</protein>
<reference evidence="2" key="1">
    <citation type="submission" date="2020-10" db="EMBL/GenBank/DDBJ databases">
        <authorList>
            <person name="Gilroy R."/>
        </authorList>
    </citation>
    <scope>NUCLEOTIDE SEQUENCE</scope>
    <source>
        <strain evidence="2">CHK147-3167</strain>
    </source>
</reference>
<sequence length="189" mass="22050">MKKFWLFIVITLVVVILGFTLFTLWYKGFKEDRQETTEMVSKVSENYEIFQIKINNFSNLRNEFYANKEELYYETLATSADVWNNFMASYMQAILDVENASSYLKENCDFEYGDIGARTKCTNFKANYEAAQNYYLTDVEVYNKLVDDYDKWNAVNGGGNPVVNKLEKVTIDDYIDFDGDGEYFGKEVA</sequence>
<dbReference type="Proteomes" id="UP000886786">
    <property type="component" value="Unassembled WGS sequence"/>
</dbReference>
<name>A0A9D0ZRC4_9FIRM</name>